<keyword evidence="1" id="KW-0732">Signal</keyword>
<evidence type="ECO:0000313" key="2">
    <source>
        <dbReference type="EMBL" id="TCV97336.1"/>
    </source>
</evidence>
<protein>
    <submittedName>
        <fullName evidence="2">Uncharacterized protein</fullName>
    </submittedName>
</protein>
<dbReference type="RefSeq" id="WP_132141413.1">
    <property type="nucleotide sequence ID" value="NZ_SMCS01000001.1"/>
</dbReference>
<sequence>MKPGTRLLVLGVAALLSAQAFAAPPARDPYAPLTSEEWKLLMAEYRQVAACEDGYMSKQNINGGELGRRLVKDGKGAEVKTKALALLDPESPWRKSLGGNGTDAANETTQALMALMMDANQDGRTRTETAVRVGYARYFTAMATQGACTTTPRYLELLEKGAH</sequence>
<evidence type="ECO:0000313" key="3">
    <source>
        <dbReference type="Proteomes" id="UP000295645"/>
    </source>
</evidence>
<gene>
    <name evidence="2" type="ORF">EC912_101336</name>
</gene>
<organism evidence="2 3">
    <name type="scientific">Luteibacter rhizovicinus</name>
    <dbReference type="NCBI Taxonomy" id="242606"/>
    <lineage>
        <taxon>Bacteria</taxon>
        <taxon>Pseudomonadati</taxon>
        <taxon>Pseudomonadota</taxon>
        <taxon>Gammaproteobacteria</taxon>
        <taxon>Lysobacterales</taxon>
        <taxon>Rhodanobacteraceae</taxon>
        <taxon>Luteibacter</taxon>
    </lineage>
</organism>
<evidence type="ECO:0000256" key="1">
    <source>
        <dbReference type="SAM" id="SignalP"/>
    </source>
</evidence>
<dbReference type="Proteomes" id="UP000295645">
    <property type="component" value="Unassembled WGS sequence"/>
</dbReference>
<accession>A0A4R3YXP2</accession>
<comment type="caution">
    <text evidence="2">The sequence shown here is derived from an EMBL/GenBank/DDBJ whole genome shotgun (WGS) entry which is preliminary data.</text>
</comment>
<reference evidence="2 3" key="1">
    <citation type="submission" date="2019-03" db="EMBL/GenBank/DDBJ databases">
        <title>Above-ground endophytic microbial communities from plants in different locations in the United States.</title>
        <authorList>
            <person name="Frank C."/>
        </authorList>
    </citation>
    <scope>NUCLEOTIDE SEQUENCE [LARGE SCALE GENOMIC DNA]</scope>
    <source>
        <strain evidence="2 3">LP_13_YM</strain>
    </source>
</reference>
<feature type="chain" id="PRO_5020320247" evidence="1">
    <location>
        <begin position="23"/>
        <end position="163"/>
    </location>
</feature>
<name>A0A4R3YXP2_9GAMM</name>
<keyword evidence="3" id="KW-1185">Reference proteome</keyword>
<proteinExistence type="predicted"/>
<dbReference type="EMBL" id="SMCS01000001">
    <property type="protein sequence ID" value="TCV97336.1"/>
    <property type="molecule type" value="Genomic_DNA"/>
</dbReference>
<dbReference type="OrthoDB" id="9982826at2"/>
<dbReference type="AlphaFoldDB" id="A0A4R3YXP2"/>
<feature type="signal peptide" evidence="1">
    <location>
        <begin position="1"/>
        <end position="22"/>
    </location>
</feature>